<dbReference type="EMBL" id="AP021857">
    <property type="protein sequence ID" value="BBO19757.1"/>
    <property type="molecule type" value="Genomic_DNA"/>
</dbReference>
<evidence type="ECO:0000313" key="7">
    <source>
        <dbReference type="EMBL" id="BBO19757.1"/>
    </source>
</evidence>
<feature type="transmembrane region" description="Helical" evidence="5">
    <location>
        <begin position="700"/>
        <end position="720"/>
    </location>
</feature>
<dbReference type="Proteomes" id="UP000662914">
    <property type="component" value="Chromosome"/>
</dbReference>
<dbReference type="InterPro" id="IPR042099">
    <property type="entry name" value="ANL_N_sf"/>
</dbReference>
<keyword evidence="4" id="KW-0436">Ligase</keyword>
<dbReference type="InterPro" id="IPR020845">
    <property type="entry name" value="AMP-binding_CS"/>
</dbReference>
<dbReference type="InterPro" id="IPR036736">
    <property type="entry name" value="ACP-like_sf"/>
</dbReference>
<name>A0A809RTI9_9PROT</name>
<evidence type="ECO:0000256" key="1">
    <source>
        <dbReference type="ARBA" id="ARBA00006432"/>
    </source>
</evidence>
<keyword evidence="2" id="KW-0596">Phosphopantetheine</keyword>
<dbReference type="GO" id="GO:0071766">
    <property type="term" value="P:Actinobacterium-type cell wall biogenesis"/>
    <property type="evidence" value="ECO:0007669"/>
    <property type="project" value="UniProtKB-ARBA"/>
</dbReference>
<evidence type="ECO:0000256" key="5">
    <source>
        <dbReference type="SAM" id="Phobius"/>
    </source>
</evidence>
<reference evidence="7" key="1">
    <citation type="journal article" name="DNA Res.">
        <title>The physiological potential of anammox bacteria as revealed by their core genome structure.</title>
        <authorList>
            <person name="Okubo T."/>
            <person name="Toyoda A."/>
            <person name="Fukuhara K."/>
            <person name="Uchiyama I."/>
            <person name="Harigaya Y."/>
            <person name="Kuroiwa M."/>
            <person name="Suzuki T."/>
            <person name="Murakami Y."/>
            <person name="Suwa Y."/>
            <person name="Takami H."/>
        </authorList>
    </citation>
    <scope>NUCLEOTIDE SEQUENCE</scope>
    <source>
        <strain evidence="7">317325-3</strain>
    </source>
</reference>
<dbReference type="GO" id="GO:0005886">
    <property type="term" value="C:plasma membrane"/>
    <property type="evidence" value="ECO:0007669"/>
    <property type="project" value="TreeGrafter"/>
</dbReference>
<dbReference type="Pfam" id="PF01553">
    <property type="entry name" value="Acyltransferase"/>
    <property type="match status" value="1"/>
</dbReference>
<evidence type="ECO:0000259" key="6">
    <source>
        <dbReference type="PROSITE" id="PS50075"/>
    </source>
</evidence>
<keyword evidence="5" id="KW-0472">Membrane</keyword>
<dbReference type="GO" id="GO:0016746">
    <property type="term" value="F:acyltransferase activity"/>
    <property type="evidence" value="ECO:0007669"/>
    <property type="project" value="UniProtKB-KW"/>
</dbReference>
<dbReference type="InterPro" id="IPR045851">
    <property type="entry name" value="AMP-bd_C_sf"/>
</dbReference>
<evidence type="ECO:0000313" key="8">
    <source>
        <dbReference type="Proteomes" id="UP000662914"/>
    </source>
</evidence>
<keyword evidence="7" id="KW-0012">Acyltransferase</keyword>
<keyword evidence="5" id="KW-1133">Transmembrane helix</keyword>
<dbReference type="PROSITE" id="PS00455">
    <property type="entry name" value="AMP_BINDING"/>
    <property type="match status" value="1"/>
</dbReference>
<keyword evidence="7" id="KW-0808">Transferase</keyword>
<dbReference type="Pfam" id="PF00550">
    <property type="entry name" value="PP-binding"/>
    <property type="match status" value="1"/>
</dbReference>
<dbReference type="GO" id="GO:0070566">
    <property type="term" value="F:adenylyltransferase activity"/>
    <property type="evidence" value="ECO:0007669"/>
    <property type="project" value="TreeGrafter"/>
</dbReference>
<dbReference type="GO" id="GO:0016874">
    <property type="term" value="F:ligase activity"/>
    <property type="evidence" value="ECO:0007669"/>
    <property type="project" value="UniProtKB-KW"/>
</dbReference>
<dbReference type="SMART" id="SM00563">
    <property type="entry name" value="PlsC"/>
    <property type="match status" value="1"/>
</dbReference>
<evidence type="ECO:0000256" key="2">
    <source>
        <dbReference type="ARBA" id="ARBA00022450"/>
    </source>
</evidence>
<sequence length="938" mass="101494">MNCPADTAGGAARRLLRVTEDLVRETHAGRPAPVTLDCRLERDLGLDSLARVELLLRLGREFGQPLPEAALAEAETPRELLRFLGHAVPAAAPQAAFELPRGAVLPVPEAAATLVEVLEWHAARTPERTHVLLYGEGEQAVPVTYAELLAAARRSASGLVARGLQPKQAVALMLPTGRDYLASFFGVLIAGGIPVPIYPPARLAQIEDHLRRHARILDNAQAVCIVTVPQAKAVAAQLAAQVPSLAEIVTPQEVDAEPMPLLHRARPQDIAFLQYTSGSTGDPKGVVLTHANLLANLRAMGAAFGVSSEDVFVSWLPLYHDMGLIGAWFGALYFAMPLVLMSPLAFLARPARWLQAISRHRGTLTAAPNFAYELCAKKLDDAELAGLDLRSLRLALNGAEPVSPVTLEAFIQRFVPYGLQPEALTPVYGLAECSVGLAFPPLGRGPRIDAIDRESLLRERRAVPVDEASADAMRVPACGRALPGHAIRIVDAAGDELSDRRVGRLQFRGPSATSGYFRNPDATARLFHDGWLDSGDYAYLSEGEAYLTGRVKDLIIRGGRNLYPYELEEAVGAIPGIRKGCVAVFASIDPANATERLVVMAETRERDEAAREILRQKINEAALDAIGMPADEIVLAPPHGVLKTSSGKIRRAASREAFERGEVGRPPAPAWWQMAKLALAAVSQRLTFAARQSGRRLYGAWCWSVFALLGLPAAVLLALLRRPAAGRRLAHAAARLFLLLAGMPLRPRGIERLPEGPHLLLVNHTSYFDLIVLHAALPPGHGYAFVAKRELVRQPFLHACLRGLGTLFVERYEALRSAEDVAAIVDRLRAGGSLAIFPEGTFSREAGLKPFRMGAFVAAARAGVPVAVAGLRGIRPILRDKTWQPRHGRPEFEVGAVLHAEGSEWADAVRLREAVRVEMLRLSGEHDLGGFLPELPPQ</sequence>
<dbReference type="PANTHER" id="PTHR22754:SF32">
    <property type="entry name" value="DISCO-INTERACTING PROTEIN 2"/>
    <property type="match status" value="1"/>
</dbReference>
<keyword evidence="5" id="KW-0812">Transmembrane</keyword>
<protein>
    <submittedName>
        <fullName evidence="7">Acyl-phosphate glycerol-3-phosphate acyltransferase</fullName>
    </submittedName>
</protein>
<dbReference type="SUPFAM" id="SSF47336">
    <property type="entry name" value="ACP-like"/>
    <property type="match status" value="1"/>
</dbReference>
<dbReference type="InterPro" id="IPR020806">
    <property type="entry name" value="PKS_PP-bd"/>
</dbReference>
<dbReference type="SUPFAM" id="SSF69593">
    <property type="entry name" value="Glycerol-3-phosphate (1)-acyltransferase"/>
    <property type="match status" value="1"/>
</dbReference>
<evidence type="ECO:0000256" key="4">
    <source>
        <dbReference type="ARBA" id="ARBA00022598"/>
    </source>
</evidence>
<dbReference type="Pfam" id="PF00501">
    <property type="entry name" value="AMP-binding"/>
    <property type="match status" value="1"/>
</dbReference>
<dbReference type="InterPro" id="IPR000873">
    <property type="entry name" value="AMP-dep_synth/lig_dom"/>
</dbReference>
<dbReference type="GO" id="GO:0031177">
    <property type="term" value="F:phosphopantetheine binding"/>
    <property type="evidence" value="ECO:0007669"/>
    <property type="project" value="InterPro"/>
</dbReference>
<dbReference type="InterPro" id="IPR009081">
    <property type="entry name" value="PP-bd_ACP"/>
</dbReference>
<gene>
    <name evidence="7" type="ORF">DSYM_04560</name>
</gene>
<proteinExistence type="inferred from homology"/>
<dbReference type="AlphaFoldDB" id="A0A809RTI9"/>
<keyword evidence="3" id="KW-0597">Phosphoprotein</keyword>
<dbReference type="SUPFAM" id="SSF56801">
    <property type="entry name" value="Acetyl-CoA synthetase-like"/>
    <property type="match status" value="1"/>
</dbReference>
<dbReference type="FunFam" id="3.40.50.12780:FF:000013">
    <property type="entry name" value="Long-chain-fatty-acid--AMP ligase FadD32"/>
    <property type="match status" value="1"/>
</dbReference>
<dbReference type="Gene3D" id="3.40.50.12780">
    <property type="entry name" value="N-terminal domain of ligase-like"/>
    <property type="match status" value="1"/>
</dbReference>
<accession>A0A809RTI9</accession>
<dbReference type="KEGG" id="ddz:DSYM_04560"/>
<dbReference type="Gene3D" id="3.30.300.30">
    <property type="match status" value="1"/>
</dbReference>
<feature type="transmembrane region" description="Helical" evidence="5">
    <location>
        <begin position="325"/>
        <end position="348"/>
    </location>
</feature>
<dbReference type="InterPro" id="IPR040097">
    <property type="entry name" value="FAAL/FAAC"/>
</dbReference>
<comment type="similarity">
    <text evidence="1">Belongs to the ATP-dependent AMP-binding enzyme family.</text>
</comment>
<feature type="domain" description="Carrier" evidence="6">
    <location>
        <begin position="13"/>
        <end position="88"/>
    </location>
</feature>
<dbReference type="GO" id="GO:0006633">
    <property type="term" value="P:fatty acid biosynthetic process"/>
    <property type="evidence" value="ECO:0007669"/>
    <property type="project" value="TreeGrafter"/>
</dbReference>
<dbReference type="CDD" id="cd07989">
    <property type="entry name" value="LPLAT_AGPAT-like"/>
    <property type="match status" value="1"/>
</dbReference>
<dbReference type="PROSITE" id="PS50075">
    <property type="entry name" value="CARRIER"/>
    <property type="match status" value="1"/>
</dbReference>
<organism evidence="7 8">
    <name type="scientific">Candidatus Desulfobacillus denitrificans</name>
    <dbReference type="NCBI Taxonomy" id="2608985"/>
    <lineage>
        <taxon>Bacteria</taxon>
        <taxon>Pseudomonadati</taxon>
        <taxon>Pseudomonadota</taxon>
        <taxon>Betaproteobacteria</taxon>
        <taxon>Candidatus Desulfobacillus</taxon>
    </lineage>
</organism>
<dbReference type="SMART" id="SM00823">
    <property type="entry name" value="PKS_PP"/>
    <property type="match status" value="1"/>
</dbReference>
<dbReference type="InterPro" id="IPR002123">
    <property type="entry name" value="Plipid/glycerol_acylTrfase"/>
</dbReference>
<dbReference type="CDD" id="cd05931">
    <property type="entry name" value="FAAL"/>
    <property type="match status" value="1"/>
</dbReference>
<dbReference type="Gene3D" id="1.10.1200.10">
    <property type="entry name" value="ACP-like"/>
    <property type="match status" value="1"/>
</dbReference>
<evidence type="ECO:0000256" key="3">
    <source>
        <dbReference type="ARBA" id="ARBA00022553"/>
    </source>
</evidence>
<dbReference type="PANTHER" id="PTHR22754">
    <property type="entry name" value="DISCO-INTERACTING PROTEIN 2 DIP2 -RELATED"/>
    <property type="match status" value="1"/>
</dbReference>